<dbReference type="Gene3D" id="1.10.1390.10">
    <property type="match status" value="1"/>
</dbReference>
<feature type="active site" evidence="7">
    <location>
        <position position="498"/>
    </location>
</feature>
<dbReference type="AlphaFoldDB" id="A0A853FY61"/>
<keyword evidence="5 7" id="KW-0413">Isomerase</keyword>
<feature type="region of interest" description="Disordered" evidence="9">
    <location>
        <begin position="1"/>
        <end position="20"/>
    </location>
</feature>
<dbReference type="InterPro" id="IPR023096">
    <property type="entry name" value="G6P_Isomerase_C"/>
</dbReference>
<protein>
    <recommendedName>
        <fullName evidence="7">Glucose-6-phosphate isomerase</fullName>
        <shortName evidence="7">GPI</shortName>
        <ecNumber evidence="7">5.3.1.9</ecNumber>
    </recommendedName>
    <alternativeName>
        <fullName evidence="7">Phosphoglucose isomerase</fullName>
        <shortName evidence="7">PGI</shortName>
    </alternativeName>
    <alternativeName>
        <fullName evidence="7">Phosphohexose isomerase</fullName>
        <shortName evidence="7">PHI</shortName>
    </alternativeName>
</protein>
<organism evidence="10 11">
    <name type="scientific">Parapusillimonas granuli</name>
    <dbReference type="NCBI Taxonomy" id="380911"/>
    <lineage>
        <taxon>Bacteria</taxon>
        <taxon>Pseudomonadati</taxon>
        <taxon>Pseudomonadota</taxon>
        <taxon>Betaproteobacteria</taxon>
        <taxon>Burkholderiales</taxon>
        <taxon>Alcaligenaceae</taxon>
        <taxon>Parapusillimonas</taxon>
    </lineage>
</organism>
<dbReference type="GO" id="GO:0004347">
    <property type="term" value="F:glucose-6-phosphate isomerase activity"/>
    <property type="evidence" value="ECO:0007669"/>
    <property type="project" value="UniProtKB-UniRule"/>
</dbReference>
<evidence type="ECO:0000313" key="11">
    <source>
        <dbReference type="Proteomes" id="UP000559809"/>
    </source>
</evidence>
<comment type="subcellular location">
    <subcellularLocation>
        <location evidence="7">Cytoplasm</location>
    </subcellularLocation>
</comment>
<dbReference type="PANTHER" id="PTHR11469">
    <property type="entry name" value="GLUCOSE-6-PHOSPHATE ISOMERASE"/>
    <property type="match status" value="1"/>
</dbReference>
<dbReference type="InterPro" id="IPR035476">
    <property type="entry name" value="SIS_PGI_1"/>
</dbReference>
<dbReference type="InterPro" id="IPR018189">
    <property type="entry name" value="Phosphoglucose_isomerase_CS"/>
</dbReference>
<reference evidence="10 11" key="1">
    <citation type="submission" date="2020-07" db="EMBL/GenBank/DDBJ databases">
        <title>Taxonomic revisions and descriptions of new bacterial species based on genomic comparisons in the high-G+C-content subgroup of the family Alcaligenaceae.</title>
        <authorList>
            <person name="Szabo A."/>
            <person name="Felfoldi T."/>
        </authorList>
    </citation>
    <scope>NUCLEOTIDE SEQUENCE [LARGE SCALE GENOMIC DNA]</scope>
    <source>
        <strain evidence="10 11">LMG 24012</strain>
    </source>
</reference>
<comment type="catalytic activity">
    <reaction evidence="6 7 8">
        <text>alpha-D-glucose 6-phosphate = beta-D-fructose 6-phosphate</text>
        <dbReference type="Rhea" id="RHEA:11816"/>
        <dbReference type="ChEBI" id="CHEBI:57634"/>
        <dbReference type="ChEBI" id="CHEBI:58225"/>
        <dbReference type="EC" id="5.3.1.9"/>
    </reaction>
</comment>
<evidence type="ECO:0000256" key="2">
    <source>
        <dbReference type="ARBA" id="ARBA00006604"/>
    </source>
</evidence>
<dbReference type="GO" id="GO:0006096">
    <property type="term" value="P:glycolytic process"/>
    <property type="evidence" value="ECO:0007669"/>
    <property type="project" value="UniProtKB-UniRule"/>
</dbReference>
<dbReference type="Proteomes" id="UP000559809">
    <property type="component" value="Unassembled WGS sequence"/>
</dbReference>
<dbReference type="UniPathway" id="UPA00138"/>
<dbReference type="SUPFAM" id="SSF53697">
    <property type="entry name" value="SIS domain"/>
    <property type="match status" value="1"/>
</dbReference>
<comment type="pathway">
    <text evidence="7">Carbohydrate biosynthesis; gluconeogenesis.</text>
</comment>
<dbReference type="RefSeq" id="WP_180152847.1">
    <property type="nucleotide sequence ID" value="NZ_JACCEM010000001.1"/>
</dbReference>
<dbReference type="Pfam" id="PF00342">
    <property type="entry name" value="PGI"/>
    <property type="match status" value="1"/>
</dbReference>
<dbReference type="PANTHER" id="PTHR11469:SF1">
    <property type="entry name" value="GLUCOSE-6-PHOSPHATE ISOMERASE"/>
    <property type="match status" value="1"/>
</dbReference>
<keyword evidence="4 7" id="KW-0324">Glycolysis</keyword>
<evidence type="ECO:0000256" key="5">
    <source>
        <dbReference type="ARBA" id="ARBA00023235"/>
    </source>
</evidence>
<evidence type="ECO:0000256" key="3">
    <source>
        <dbReference type="ARBA" id="ARBA00022432"/>
    </source>
</evidence>
<feature type="active site" evidence="7">
    <location>
        <position position="370"/>
    </location>
</feature>
<comment type="pathway">
    <text evidence="1 7 8">Carbohydrate degradation; glycolysis; D-glyceraldehyde 3-phosphate and glycerone phosphate from D-glucose: step 2/4.</text>
</comment>
<comment type="caution">
    <text evidence="10">The sequence shown here is derived from an EMBL/GenBank/DDBJ whole genome shotgun (WGS) entry which is preliminary data.</text>
</comment>
<keyword evidence="7" id="KW-0963">Cytoplasm</keyword>
<dbReference type="NCBIfam" id="NF001211">
    <property type="entry name" value="PRK00179.1"/>
    <property type="match status" value="1"/>
</dbReference>
<dbReference type="GO" id="GO:0051156">
    <property type="term" value="P:glucose 6-phosphate metabolic process"/>
    <property type="evidence" value="ECO:0007669"/>
    <property type="project" value="TreeGrafter"/>
</dbReference>
<gene>
    <name evidence="7 10" type="primary">pgi</name>
    <name evidence="10" type="ORF">H0A72_00545</name>
</gene>
<name>A0A853FY61_9BURK</name>
<dbReference type="CDD" id="cd05015">
    <property type="entry name" value="SIS_PGI_1"/>
    <property type="match status" value="1"/>
</dbReference>
<dbReference type="GO" id="GO:0097367">
    <property type="term" value="F:carbohydrate derivative binding"/>
    <property type="evidence" value="ECO:0007669"/>
    <property type="project" value="InterPro"/>
</dbReference>
<dbReference type="PRINTS" id="PR00662">
    <property type="entry name" value="G6PISOMERASE"/>
</dbReference>
<dbReference type="GO" id="GO:0048029">
    <property type="term" value="F:monosaccharide binding"/>
    <property type="evidence" value="ECO:0007669"/>
    <property type="project" value="TreeGrafter"/>
</dbReference>
<comment type="similarity">
    <text evidence="2 7 8">Belongs to the GPI family.</text>
</comment>
<dbReference type="InterPro" id="IPR046348">
    <property type="entry name" value="SIS_dom_sf"/>
</dbReference>
<feature type="active site" description="Proton donor" evidence="7">
    <location>
        <position position="339"/>
    </location>
</feature>
<sequence>MPVVSPSLPGVAAGSPESRPLSELPEWAAFCGAAKASSIDTRKLRLIDAAGIQMDISGQVCSGELAAAARALLDARGFSDMRRRLLDGGIANVTENRAAWHTSLRIPAPIEEIAAERRRLNEFVRLADSERRWRNIVHIGIGGSDWGVRLAVGAFGYAGTWRNVHFVANIDGHAIQGGLAGLDPHDTLIVLASKSFTTAETLQNGRRALEWLQASGVANPYDQVVAITARPEVARAWGIADAHIFKLWDWVGGRFSVWSAVSLTTALAVNVDVVAGMLAGAAAMDAHFQQAPLEENAPIQMALAGIVNRSVLGYGSLNIAPYDFRLFNLVPYIQQLEMESLGKSVNLAGQPVGVPTGPAVWGMPGTDAQHTFFQWLHQGSEGAPVDFIVCQHADHGWPDHHRSLLANCLAQREALLKGKSYDDALAECLAGGMDADEAKWLARHRVHPGGRPSTLIVLPRLSPYTLGALLALYEHKIFVQGVVWGINPFDQWGVEYGKVLAKGITAELAGEAAVDARHDASTAYWVGAFGSNQASSS</sequence>
<dbReference type="UniPathway" id="UPA00109">
    <property type="reaction ID" value="UER00181"/>
</dbReference>
<accession>A0A853FY61</accession>
<dbReference type="InterPro" id="IPR035482">
    <property type="entry name" value="SIS_PGI_2"/>
</dbReference>
<dbReference type="HAMAP" id="MF_00473">
    <property type="entry name" value="G6P_isomerase"/>
    <property type="match status" value="1"/>
</dbReference>
<evidence type="ECO:0000256" key="1">
    <source>
        <dbReference type="ARBA" id="ARBA00004926"/>
    </source>
</evidence>
<keyword evidence="3 7" id="KW-0312">Gluconeogenesis</keyword>
<dbReference type="InterPro" id="IPR001672">
    <property type="entry name" value="G6P_Isomerase"/>
</dbReference>
<dbReference type="PROSITE" id="PS00174">
    <property type="entry name" value="P_GLUCOSE_ISOMERASE_2"/>
    <property type="match status" value="1"/>
</dbReference>
<dbReference type="Gene3D" id="3.40.50.10490">
    <property type="entry name" value="Glucose-6-phosphate isomerase like protein, domain 1"/>
    <property type="match status" value="2"/>
</dbReference>
<evidence type="ECO:0000256" key="9">
    <source>
        <dbReference type="SAM" id="MobiDB-lite"/>
    </source>
</evidence>
<dbReference type="EC" id="5.3.1.9" evidence="7"/>
<evidence type="ECO:0000313" key="10">
    <source>
        <dbReference type="EMBL" id="NYT47790.1"/>
    </source>
</evidence>
<dbReference type="GO" id="GO:0005829">
    <property type="term" value="C:cytosol"/>
    <property type="evidence" value="ECO:0007669"/>
    <property type="project" value="TreeGrafter"/>
</dbReference>
<keyword evidence="11" id="KW-1185">Reference proteome</keyword>
<dbReference type="CDD" id="cd05016">
    <property type="entry name" value="SIS_PGI_2"/>
    <property type="match status" value="1"/>
</dbReference>
<evidence type="ECO:0000256" key="4">
    <source>
        <dbReference type="ARBA" id="ARBA00023152"/>
    </source>
</evidence>
<dbReference type="PROSITE" id="PS51463">
    <property type="entry name" value="P_GLUCOSE_ISOMERASE_3"/>
    <property type="match status" value="1"/>
</dbReference>
<comment type="function">
    <text evidence="7">Catalyzes the reversible isomerization of glucose-6-phosphate to fructose-6-phosphate.</text>
</comment>
<dbReference type="GO" id="GO:0006094">
    <property type="term" value="P:gluconeogenesis"/>
    <property type="evidence" value="ECO:0007669"/>
    <property type="project" value="UniProtKB-UniRule"/>
</dbReference>
<evidence type="ECO:0000256" key="6">
    <source>
        <dbReference type="ARBA" id="ARBA00029321"/>
    </source>
</evidence>
<dbReference type="EMBL" id="JACCEM010000001">
    <property type="protein sequence ID" value="NYT47790.1"/>
    <property type="molecule type" value="Genomic_DNA"/>
</dbReference>
<proteinExistence type="inferred from homology"/>
<evidence type="ECO:0000256" key="7">
    <source>
        <dbReference type="HAMAP-Rule" id="MF_00473"/>
    </source>
</evidence>
<dbReference type="FunFam" id="3.40.50.10490:FF:000060">
    <property type="entry name" value="Glucose-6-phosphate isomerase"/>
    <property type="match status" value="1"/>
</dbReference>
<dbReference type="PROSITE" id="PS00765">
    <property type="entry name" value="P_GLUCOSE_ISOMERASE_1"/>
    <property type="match status" value="1"/>
</dbReference>
<evidence type="ECO:0000256" key="8">
    <source>
        <dbReference type="RuleBase" id="RU000612"/>
    </source>
</evidence>